<dbReference type="AlphaFoldDB" id="A0A381S3K4"/>
<dbReference type="SUPFAM" id="SSF52518">
    <property type="entry name" value="Thiamin diphosphate-binding fold (THDP-binding)"/>
    <property type="match status" value="1"/>
</dbReference>
<protein>
    <recommendedName>
        <fullName evidence="2">Dehydrogenase E1 component domain-containing protein</fullName>
    </recommendedName>
</protein>
<organism evidence="3">
    <name type="scientific">marine metagenome</name>
    <dbReference type="NCBI Taxonomy" id="408172"/>
    <lineage>
        <taxon>unclassified sequences</taxon>
        <taxon>metagenomes</taxon>
        <taxon>ecological metagenomes</taxon>
    </lineage>
</organism>
<dbReference type="PANTHER" id="PTHR43380:SF1">
    <property type="entry name" value="2-OXOISOVALERATE DEHYDROGENASE SUBUNIT ALPHA, MITOCHONDRIAL"/>
    <property type="match status" value="1"/>
</dbReference>
<dbReference type="Pfam" id="PF00676">
    <property type="entry name" value="E1_dh"/>
    <property type="match status" value="1"/>
</dbReference>
<name>A0A381S3K4_9ZZZZ</name>
<keyword evidence="1" id="KW-0560">Oxidoreductase</keyword>
<accession>A0A381S3K4</accession>
<dbReference type="InterPro" id="IPR050771">
    <property type="entry name" value="Alpha-ketoacid_DH_E1_comp"/>
</dbReference>
<gene>
    <name evidence="3" type="ORF">METZ01_LOCUS50762</name>
</gene>
<evidence type="ECO:0000256" key="1">
    <source>
        <dbReference type="ARBA" id="ARBA00023002"/>
    </source>
</evidence>
<sequence>MARPTDEQRREMLVDMVTARIQSQRIWNLQRQGQVGTMAPIEGHEATIVGAVHALDPGHDWVLPQYREPIALRRYGPEILEHVMLYNIGHPAGGHIPAPIRVLPYQISLATQIPHAVGLAWGLTLNHDPGVVLVFFGDGSSSEGDFYEAGNLAGVLGAPVIFLCVNNQWAISTPVYRQTAAESFAAKAAAFGFPGVQVDGNDVDAVYDAVQTARERALTGQGPTLIEAVVYRLGPHTTADDPTRYVPADEIEAAQGRDPVLRLCAELEEAGLWNAAVQADVETEALTELDAAFEAARATPLPVDAVLDHCFTEDTQRIARQRAALLAGADVGAEGPIA</sequence>
<dbReference type="InterPro" id="IPR001017">
    <property type="entry name" value="DH_E1"/>
</dbReference>
<reference evidence="3" key="1">
    <citation type="submission" date="2018-05" db="EMBL/GenBank/DDBJ databases">
        <authorList>
            <person name="Lanie J.A."/>
            <person name="Ng W.-L."/>
            <person name="Kazmierczak K.M."/>
            <person name="Andrzejewski T.M."/>
            <person name="Davidsen T.M."/>
            <person name="Wayne K.J."/>
            <person name="Tettelin H."/>
            <person name="Glass J.I."/>
            <person name="Rusch D."/>
            <person name="Podicherti R."/>
            <person name="Tsui H.-C.T."/>
            <person name="Winkler M.E."/>
        </authorList>
    </citation>
    <scope>NUCLEOTIDE SEQUENCE</scope>
</reference>
<dbReference type="GO" id="GO:0016624">
    <property type="term" value="F:oxidoreductase activity, acting on the aldehyde or oxo group of donors, disulfide as acceptor"/>
    <property type="evidence" value="ECO:0007669"/>
    <property type="project" value="InterPro"/>
</dbReference>
<dbReference type="GO" id="GO:0009083">
    <property type="term" value="P:branched-chain amino acid catabolic process"/>
    <property type="evidence" value="ECO:0007669"/>
    <property type="project" value="TreeGrafter"/>
</dbReference>
<proteinExistence type="predicted"/>
<dbReference type="EMBL" id="UINC01002552">
    <property type="protein sequence ID" value="SUZ97908.1"/>
    <property type="molecule type" value="Genomic_DNA"/>
</dbReference>
<feature type="domain" description="Dehydrogenase E1 component" evidence="2">
    <location>
        <begin position="16"/>
        <end position="301"/>
    </location>
</feature>
<dbReference type="InterPro" id="IPR029061">
    <property type="entry name" value="THDP-binding"/>
</dbReference>
<dbReference type="PANTHER" id="PTHR43380">
    <property type="entry name" value="2-OXOISOVALERATE DEHYDROGENASE SUBUNIT ALPHA, MITOCHONDRIAL"/>
    <property type="match status" value="1"/>
</dbReference>
<dbReference type="Gene3D" id="3.40.50.970">
    <property type="match status" value="1"/>
</dbReference>
<evidence type="ECO:0000259" key="2">
    <source>
        <dbReference type="Pfam" id="PF00676"/>
    </source>
</evidence>
<evidence type="ECO:0000313" key="3">
    <source>
        <dbReference type="EMBL" id="SUZ97908.1"/>
    </source>
</evidence>
<dbReference type="CDD" id="cd02000">
    <property type="entry name" value="TPP_E1_PDC_ADC_BCADC"/>
    <property type="match status" value="1"/>
</dbReference>